<evidence type="ECO:0000256" key="2">
    <source>
        <dbReference type="ARBA" id="ARBA00012816"/>
    </source>
</evidence>
<dbReference type="GO" id="GO:0003676">
    <property type="term" value="F:nucleic acid binding"/>
    <property type="evidence" value="ECO:0007669"/>
    <property type="project" value="InterPro"/>
</dbReference>
<dbReference type="EMBL" id="BFEA01000187">
    <property type="protein sequence ID" value="GBG73626.1"/>
    <property type="molecule type" value="Genomic_DNA"/>
</dbReference>
<feature type="compositionally biased region" description="Gly residues" evidence="9">
    <location>
        <begin position="145"/>
        <end position="155"/>
    </location>
</feature>
<dbReference type="GO" id="GO:0005739">
    <property type="term" value="C:mitochondrion"/>
    <property type="evidence" value="ECO:0007669"/>
    <property type="project" value="TreeGrafter"/>
</dbReference>
<keyword evidence="4" id="KW-0547">Nucleotide-binding</keyword>
<keyword evidence="5" id="KW-0067">ATP-binding</keyword>
<dbReference type="GO" id="GO:0006421">
    <property type="term" value="P:asparaginyl-tRNA aminoacylation"/>
    <property type="evidence" value="ECO:0007669"/>
    <property type="project" value="InterPro"/>
</dbReference>
<dbReference type="InterPro" id="IPR004364">
    <property type="entry name" value="Aa-tRNA-synt_II"/>
</dbReference>
<protein>
    <recommendedName>
        <fullName evidence="2">asparagine--tRNA ligase</fullName>
        <ecNumber evidence="2">6.1.1.22</ecNumber>
    </recommendedName>
</protein>
<evidence type="ECO:0000256" key="6">
    <source>
        <dbReference type="ARBA" id="ARBA00022917"/>
    </source>
</evidence>
<dbReference type="STRING" id="69332.A0A388KU98"/>
<comment type="similarity">
    <text evidence="1">Belongs to the class-II aminoacyl-tRNA synthetase family.</text>
</comment>
<dbReference type="EC" id="6.1.1.22" evidence="2"/>
<evidence type="ECO:0000256" key="7">
    <source>
        <dbReference type="ARBA" id="ARBA00023146"/>
    </source>
</evidence>
<dbReference type="InterPro" id="IPR012340">
    <property type="entry name" value="NA-bd_OB-fold"/>
</dbReference>
<dbReference type="PANTHER" id="PTHR22594">
    <property type="entry name" value="ASPARTYL/LYSYL-TRNA SYNTHETASE"/>
    <property type="match status" value="1"/>
</dbReference>
<sequence length="867" mass="95572">MALAAARGGFAPARVCTSSTTNHLTKLTCRGLVETRVTTRKTIVSSNPITENLRLCSTSSSTSSSSSPIIDNHIGKSLTPRQQTQSPCQTSTLFGWTRRGRRRSSSPSPSLPLSDSSLRRRSLSGWDISCPSRSSRDPLGRGNVRVGGGGGGGGGGVGEVGGISVGVVKVGHVNGGHLDRQKRFVSRAAIVGDGSTMVDEETRSVEPGEAIASEAPSQNGDGGRSDEERYRFVGSFQKRLRISDLKGGEDGGVENVGKQVMIKGWVRTVRLQKAFAFVEVNDGSSLSGIQVIVNKGMPGFELIDEGDVTTGASITVEGTVVASPGGKQKIEIKADSVTLVGRSDATTYPLQKKRHSFEYLRTIAHLRPRTNSIGAVSRVRNALAFATHQFFQNNGFVWVSAPIITASDCEGAGEQFCVTTLINSESTTSPTLIPSTKEQKVDWSKDFFKRPAYLTVSGQLNAEIYATALSDVYTFGPTFRAENSNTSRHLAEFWMIEPELAFADLTDDMKCATAYLQHVIQHLLDNCKEDMQFFDKFIEPGILNRLTSVAESEFAHVTYTDAIDILLKSGRSFEFPVEWGRDLQSEHERYITEVVFKGRPVIVTNYPKECKAFYMRENEDGRTVAAMDVLVPTVGELIGGSQREERLEVLESRMEEAGLDKNSYWWYLDLRRYGSGNAFQLTEEDEWQINALQVLDHVEQKEMRTFQLHSAGGNSWIKGWKEVKNAYGASVVEIDGQETKLAKCGDSIEQGSTINVKYLRKWRPKSGPDKKTLIALLRNPRSGQDLGAANTDTLFRLYKAAKDFQQKSTRSYLRWIISRVIKEKTGWVMGADLTVNVRSDGRVRLAEVRKVVNDKIECLGLPECMAK</sequence>
<organism evidence="11 12">
    <name type="scientific">Chara braunii</name>
    <name type="common">Braun's stonewort</name>
    <dbReference type="NCBI Taxonomy" id="69332"/>
    <lineage>
        <taxon>Eukaryota</taxon>
        <taxon>Viridiplantae</taxon>
        <taxon>Streptophyta</taxon>
        <taxon>Charophyceae</taxon>
        <taxon>Charales</taxon>
        <taxon>Characeae</taxon>
        <taxon>Chara</taxon>
    </lineage>
</organism>
<feature type="compositionally biased region" description="Low complexity" evidence="9">
    <location>
        <begin position="57"/>
        <end position="67"/>
    </location>
</feature>
<dbReference type="InterPro" id="IPR004522">
    <property type="entry name" value="Asn-tRNA-ligase"/>
</dbReference>
<dbReference type="GO" id="GO:0005524">
    <property type="term" value="F:ATP binding"/>
    <property type="evidence" value="ECO:0007669"/>
    <property type="project" value="UniProtKB-KW"/>
</dbReference>
<reference evidence="11 12" key="1">
    <citation type="journal article" date="2018" name="Cell">
        <title>The Chara Genome: Secondary Complexity and Implications for Plant Terrestrialization.</title>
        <authorList>
            <person name="Nishiyama T."/>
            <person name="Sakayama H."/>
            <person name="Vries J.D."/>
            <person name="Buschmann H."/>
            <person name="Saint-Marcoux D."/>
            <person name="Ullrich K.K."/>
            <person name="Haas F.B."/>
            <person name="Vanderstraeten L."/>
            <person name="Becker D."/>
            <person name="Lang D."/>
            <person name="Vosolsobe S."/>
            <person name="Rombauts S."/>
            <person name="Wilhelmsson P.K.I."/>
            <person name="Janitza P."/>
            <person name="Kern R."/>
            <person name="Heyl A."/>
            <person name="Rumpler F."/>
            <person name="Villalobos L.I.A.C."/>
            <person name="Clay J.M."/>
            <person name="Skokan R."/>
            <person name="Toyoda A."/>
            <person name="Suzuki Y."/>
            <person name="Kagoshima H."/>
            <person name="Schijlen E."/>
            <person name="Tajeshwar N."/>
            <person name="Catarino B."/>
            <person name="Hetherington A.J."/>
            <person name="Saltykova A."/>
            <person name="Bonnot C."/>
            <person name="Breuninger H."/>
            <person name="Symeonidi A."/>
            <person name="Radhakrishnan G.V."/>
            <person name="Van Nieuwerburgh F."/>
            <person name="Deforce D."/>
            <person name="Chang C."/>
            <person name="Karol K.G."/>
            <person name="Hedrich R."/>
            <person name="Ulvskov P."/>
            <person name="Glockner G."/>
            <person name="Delwiche C.F."/>
            <person name="Petrasek J."/>
            <person name="Van de Peer Y."/>
            <person name="Friml J."/>
            <person name="Beilby M."/>
            <person name="Dolan L."/>
            <person name="Kohara Y."/>
            <person name="Sugano S."/>
            <person name="Fujiyama A."/>
            <person name="Delaux P.-M."/>
            <person name="Quint M."/>
            <person name="TheiBen G."/>
            <person name="Hagemann M."/>
            <person name="Harholt J."/>
            <person name="Dunand C."/>
            <person name="Zachgo S."/>
            <person name="Langdale J."/>
            <person name="Maumus F."/>
            <person name="Straeten D.V.D."/>
            <person name="Gould S.B."/>
            <person name="Rensing S.A."/>
        </authorList>
    </citation>
    <scope>NUCLEOTIDE SEQUENCE [LARGE SCALE GENOMIC DNA]</scope>
    <source>
        <strain evidence="11 12">S276</strain>
    </source>
</reference>
<feature type="domain" description="Aminoacyl-transfer RNA synthetases class-II family profile" evidence="10">
    <location>
        <begin position="378"/>
        <end position="574"/>
    </location>
</feature>
<evidence type="ECO:0000256" key="8">
    <source>
        <dbReference type="ARBA" id="ARBA00047844"/>
    </source>
</evidence>
<feature type="region of interest" description="Disordered" evidence="9">
    <location>
        <begin position="198"/>
        <end position="225"/>
    </location>
</feature>
<dbReference type="InterPro" id="IPR004365">
    <property type="entry name" value="NA-bd_OB_tRNA"/>
</dbReference>
<dbReference type="Gene3D" id="3.30.930.10">
    <property type="entry name" value="Bira Bifunctional Protein, Domain 2"/>
    <property type="match status" value="1"/>
</dbReference>
<dbReference type="FunFam" id="3.30.930.10:FF:000016">
    <property type="entry name" value="Asparagine--tRNA ligase"/>
    <property type="match status" value="1"/>
</dbReference>
<evidence type="ECO:0000259" key="10">
    <source>
        <dbReference type="PROSITE" id="PS50862"/>
    </source>
</evidence>
<keyword evidence="7" id="KW-0030">Aminoacyl-tRNA synthetase</keyword>
<gene>
    <name evidence="11" type="ORF">CBR_g16969</name>
</gene>
<evidence type="ECO:0000256" key="9">
    <source>
        <dbReference type="SAM" id="MobiDB-lite"/>
    </source>
</evidence>
<dbReference type="CDD" id="cd04318">
    <property type="entry name" value="EcAsnRS_like_N"/>
    <property type="match status" value="1"/>
</dbReference>
<evidence type="ECO:0000256" key="1">
    <source>
        <dbReference type="ARBA" id="ARBA00008226"/>
    </source>
</evidence>
<proteinExistence type="inferred from homology"/>
<feature type="compositionally biased region" description="Polar residues" evidence="9">
    <location>
        <begin position="79"/>
        <end position="94"/>
    </location>
</feature>
<dbReference type="NCBIfam" id="TIGR00457">
    <property type="entry name" value="asnS"/>
    <property type="match status" value="1"/>
</dbReference>
<dbReference type="PANTHER" id="PTHR22594:SF34">
    <property type="entry name" value="ASPARAGINE--TRNA LIGASE, MITOCHONDRIAL-RELATED"/>
    <property type="match status" value="1"/>
</dbReference>
<dbReference type="InterPro" id="IPR002312">
    <property type="entry name" value="Asp/Asn-tRNA-synth_IIb"/>
</dbReference>
<dbReference type="HAMAP" id="MF_00534">
    <property type="entry name" value="Asn_tRNA_synth"/>
    <property type="match status" value="1"/>
</dbReference>
<dbReference type="Pfam" id="PF00152">
    <property type="entry name" value="tRNA-synt_2"/>
    <property type="match status" value="1"/>
</dbReference>
<dbReference type="SUPFAM" id="SSF50249">
    <property type="entry name" value="Nucleic acid-binding proteins"/>
    <property type="match status" value="1"/>
</dbReference>
<evidence type="ECO:0000313" key="12">
    <source>
        <dbReference type="Proteomes" id="UP000265515"/>
    </source>
</evidence>
<dbReference type="CDD" id="cd00776">
    <property type="entry name" value="AsxRS_core"/>
    <property type="match status" value="1"/>
</dbReference>
<dbReference type="InterPro" id="IPR045864">
    <property type="entry name" value="aa-tRNA-synth_II/BPL/LPL"/>
</dbReference>
<name>A0A388KU98_CHABU</name>
<dbReference type="PRINTS" id="PR01042">
    <property type="entry name" value="TRNASYNTHASP"/>
</dbReference>
<evidence type="ECO:0000256" key="5">
    <source>
        <dbReference type="ARBA" id="ARBA00022840"/>
    </source>
</evidence>
<dbReference type="Gene3D" id="2.40.50.140">
    <property type="entry name" value="Nucleic acid-binding proteins"/>
    <property type="match status" value="1"/>
</dbReference>
<accession>A0A388KU98</accession>
<keyword evidence="6" id="KW-0648">Protein biosynthesis</keyword>
<comment type="caution">
    <text evidence="11">The sequence shown here is derived from an EMBL/GenBank/DDBJ whole genome shotgun (WGS) entry which is preliminary data.</text>
</comment>
<comment type="catalytic activity">
    <reaction evidence="8">
        <text>tRNA(Asn) + L-asparagine + ATP = L-asparaginyl-tRNA(Asn) + AMP + diphosphate + H(+)</text>
        <dbReference type="Rhea" id="RHEA:11180"/>
        <dbReference type="Rhea" id="RHEA-COMP:9659"/>
        <dbReference type="Rhea" id="RHEA-COMP:9674"/>
        <dbReference type="ChEBI" id="CHEBI:15378"/>
        <dbReference type="ChEBI" id="CHEBI:30616"/>
        <dbReference type="ChEBI" id="CHEBI:33019"/>
        <dbReference type="ChEBI" id="CHEBI:58048"/>
        <dbReference type="ChEBI" id="CHEBI:78442"/>
        <dbReference type="ChEBI" id="CHEBI:78515"/>
        <dbReference type="ChEBI" id="CHEBI:456215"/>
        <dbReference type="EC" id="6.1.1.22"/>
    </reaction>
</comment>
<dbReference type="OrthoDB" id="1931232at2759"/>
<dbReference type="PROSITE" id="PS50862">
    <property type="entry name" value="AA_TRNA_LIGASE_II"/>
    <property type="match status" value="1"/>
</dbReference>
<dbReference type="Gramene" id="GBG73626">
    <property type="protein sequence ID" value="GBG73626"/>
    <property type="gene ID" value="CBR_g16969"/>
</dbReference>
<evidence type="ECO:0000256" key="4">
    <source>
        <dbReference type="ARBA" id="ARBA00022741"/>
    </source>
</evidence>
<evidence type="ECO:0000256" key="3">
    <source>
        <dbReference type="ARBA" id="ARBA00022598"/>
    </source>
</evidence>
<dbReference type="GO" id="GO:0004816">
    <property type="term" value="F:asparagine-tRNA ligase activity"/>
    <property type="evidence" value="ECO:0007669"/>
    <property type="project" value="UniProtKB-EC"/>
</dbReference>
<keyword evidence="3" id="KW-0436">Ligase</keyword>
<dbReference type="Pfam" id="PF01336">
    <property type="entry name" value="tRNA_anti-codon"/>
    <property type="match status" value="1"/>
</dbReference>
<dbReference type="NCBIfam" id="NF003037">
    <property type="entry name" value="PRK03932.1"/>
    <property type="match status" value="1"/>
</dbReference>
<feature type="compositionally biased region" description="Low complexity" evidence="9">
    <location>
        <begin position="105"/>
        <end position="116"/>
    </location>
</feature>
<dbReference type="InterPro" id="IPR006195">
    <property type="entry name" value="aa-tRNA-synth_II"/>
</dbReference>
<evidence type="ECO:0000313" key="11">
    <source>
        <dbReference type="EMBL" id="GBG73626.1"/>
    </source>
</evidence>
<dbReference type="SUPFAM" id="SSF55681">
    <property type="entry name" value="Class II aaRS and biotin synthetases"/>
    <property type="match status" value="1"/>
</dbReference>
<feature type="region of interest" description="Disordered" evidence="9">
    <location>
        <begin position="55"/>
        <end position="155"/>
    </location>
</feature>
<keyword evidence="12" id="KW-1185">Reference proteome</keyword>
<dbReference type="AlphaFoldDB" id="A0A388KU98"/>
<dbReference type="Proteomes" id="UP000265515">
    <property type="component" value="Unassembled WGS sequence"/>
</dbReference>